<dbReference type="PANTHER" id="PTHR10612:SF34">
    <property type="entry name" value="APOLIPOPROTEIN D"/>
    <property type="match status" value="1"/>
</dbReference>
<feature type="chain" id="PRO_5041501403" evidence="2">
    <location>
        <begin position="17"/>
        <end position="187"/>
    </location>
</feature>
<evidence type="ECO:0000313" key="5">
    <source>
        <dbReference type="Proteomes" id="UP001172155"/>
    </source>
</evidence>
<name>A0AA40K7K7_9PEZI</name>
<feature type="domain" description="Lipocalin/cytosolic fatty-acid binding" evidence="3">
    <location>
        <begin position="40"/>
        <end position="180"/>
    </location>
</feature>
<protein>
    <submittedName>
        <fullName evidence="4">Calycin-like protein</fullName>
    </submittedName>
</protein>
<proteinExistence type="inferred from homology"/>
<accession>A0AA40K7K7</accession>
<dbReference type="GO" id="GO:0005737">
    <property type="term" value="C:cytoplasm"/>
    <property type="evidence" value="ECO:0007669"/>
    <property type="project" value="TreeGrafter"/>
</dbReference>
<keyword evidence="5" id="KW-1185">Reference proteome</keyword>
<dbReference type="EMBL" id="JAUKUD010000003">
    <property type="protein sequence ID" value="KAK0748906.1"/>
    <property type="molecule type" value="Genomic_DNA"/>
</dbReference>
<organism evidence="4 5">
    <name type="scientific">Schizothecium vesticola</name>
    <dbReference type="NCBI Taxonomy" id="314040"/>
    <lineage>
        <taxon>Eukaryota</taxon>
        <taxon>Fungi</taxon>
        <taxon>Dikarya</taxon>
        <taxon>Ascomycota</taxon>
        <taxon>Pezizomycotina</taxon>
        <taxon>Sordariomycetes</taxon>
        <taxon>Sordariomycetidae</taxon>
        <taxon>Sordariales</taxon>
        <taxon>Schizotheciaceae</taxon>
        <taxon>Schizothecium</taxon>
    </lineage>
</organism>
<comment type="similarity">
    <text evidence="1 2">Belongs to the calycin superfamily. Lipocalin family.</text>
</comment>
<reference evidence="4" key="1">
    <citation type="submission" date="2023-06" db="EMBL/GenBank/DDBJ databases">
        <title>Genome-scale phylogeny and comparative genomics of the fungal order Sordariales.</title>
        <authorList>
            <consortium name="Lawrence Berkeley National Laboratory"/>
            <person name="Hensen N."/>
            <person name="Bonometti L."/>
            <person name="Westerberg I."/>
            <person name="Brannstrom I.O."/>
            <person name="Guillou S."/>
            <person name="Cros-Aarteil S."/>
            <person name="Calhoun S."/>
            <person name="Haridas S."/>
            <person name="Kuo A."/>
            <person name="Mondo S."/>
            <person name="Pangilinan J."/>
            <person name="Riley R."/>
            <person name="LaButti K."/>
            <person name="Andreopoulos B."/>
            <person name="Lipzen A."/>
            <person name="Chen C."/>
            <person name="Yanf M."/>
            <person name="Daum C."/>
            <person name="Ng V."/>
            <person name="Clum A."/>
            <person name="Steindorff A."/>
            <person name="Ohm R."/>
            <person name="Martin F."/>
            <person name="Silar P."/>
            <person name="Natvig D."/>
            <person name="Lalanne C."/>
            <person name="Gautier V."/>
            <person name="Ament-velasquez S.L."/>
            <person name="Kruys A."/>
            <person name="Hutchinson M.I."/>
            <person name="Powell A.J."/>
            <person name="Barry K."/>
            <person name="Miller A.N."/>
            <person name="Grigoriev I.V."/>
            <person name="Debuchy R."/>
            <person name="Gladieux P."/>
            <person name="Thoren M.H."/>
            <person name="Johannesson H."/>
        </authorList>
    </citation>
    <scope>NUCLEOTIDE SEQUENCE</scope>
    <source>
        <strain evidence="4">SMH3187-1</strain>
    </source>
</reference>
<feature type="signal peptide" evidence="2">
    <location>
        <begin position="1"/>
        <end position="16"/>
    </location>
</feature>
<evidence type="ECO:0000313" key="4">
    <source>
        <dbReference type="EMBL" id="KAK0748906.1"/>
    </source>
</evidence>
<keyword evidence="2" id="KW-0732">Signal</keyword>
<comment type="caution">
    <text evidence="4">The sequence shown here is derived from an EMBL/GenBank/DDBJ whole genome shotgun (WGS) entry which is preliminary data.</text>
</comment>
<evidence type="ECO:0000256" key="2">
    <source>
        <dbReference type="PIRNR" id="PIRNR036893"/>
    </source>
</evidence>
<dbReference type="PIRSF" id="PIRSF036893">
    <property type="entry name" value="Lipocalin_ApoD"/>
    <property type="match status" value="1"/>
</dbReference>
<dbReference type="InterPro" id="IPR000566">
    <property type="entry name" value="Lipocln_cytosolic_FA-bd_dom"/>
</dbReference>
<dbReference type="Gene3D" id="2.40.128.20">
    <property type="match status" value="1"/>
</dbReference>
<dbReference type="AlphaFoldDB" id="A0AA40K7K7"/>
<sequence>MRSVAILSLLLSAAAAAKNAIPSVWDGSCYYPTPDPGFRLDTYLGRWYQVAGTIAPFTRNCKCIYAQYALNDYGTVQVNNTCQAGTRPVNILGAAGPADPEYGATGVYRVQFPNERPPDCPGPNYIVQDYTGEFSLVQSNNFTTMFLLSRNQHPDEKVIDTWIARAGLLGTDLSQVVKTDQTDCLFT</sequence>
<dbReference type="GO" id="GO:0006629">
    <property type="term" value="P:lipid metabolic process"/>
    <property type="evidence" value="ECO:0007669"/>
    <property type="project" value="TreeGrafter"/>
</dbReference>
<dbReference type="InterPro" id="IPR012674">
    <property type="entry name" value="Calycin"/>
</dbReference>
<dbReference type="Pfam" id="PF08212">
    <property type="entry name" value="Lipocalin_2"/>
    <property type="match status" value="1"/>
</dbReference>
<dbReference type="SUPFAM" id="SSF50814">
    <property type="entry name" value="Lipocalins"/>
    <property type="match status" value="1"/>
</dbReference>
<dbReference type="GO" id="GO:0000302">
    <property type="term" value="P:response to reactive oxygen species"/>
    <property type="evidence" value="ECO:0007669"/>
    <property type="project" value="TreeGrafter"/>
</dbReference>
<evidence type="ECO:0000256" key="1">
    <source>
        <dbReference type="ARBA" id="ARBA00006889"/>
    </source>
</evidence>
<dbReference type="Proteomes" id="UP001172155">
    <property type="component" value="Unassembled WGS sequence"/>
</dbReference>
<dbReference type="InterPro" id="IPR022271">
    <property type="entry name" value="Lipocalin_ApoD"/>
</dbReference>
<evidence type="ECO:0000259" key="3">
    <source>
        <dbReference type="Pfam" id="PF08212"/>
    </source>
</evidence>
<dbReference type="PANTHER" id="PTHR10612">
    <property type="entry name" value="APOLIPOPROTEIN D"/>
    <property type="match status" value="1"/>
</dbReference>
<gene>
    <name evidence="4" type="ORF">B0T18DRAFT_364044</name>
</gene>